<keyword evidence="1" id="KW-0732">Signal</keyword>
<dbReference type="KEGG" id="uru:DSM104443_02547"/>
<reference evidence="2 3" key="1">
    <citation type="submission" date="2020-04" db="EMBL/GenBank/DDBJ databases">
        <title>Usitatibacter rugosus gen. nov., sp. nov. and Usitatibacter palustris sp. nov., novel members of Usitatibacteraceae fam. nov. within the order Nitrosomonadales isolated from soil.</title>
        <authorList>
            <person name="Huber K.J."/>
            <person name="Neumann-Schaal M."/>
            <person name="Geppert A."/>
            <person name="Luckner M."/>
            <person name="Wanner G."/>
            <person name="Overmann J."/>
        </authorList>
    </citation>
    <scope>NUCLEOTIDE SEQUENCE [LARGE SCALE GENOMIC DNA]</scope>
    <source>
        <strain evidence="2 3">0125_3</strain>
    </source>
</reference>
<feature type="chain" id="PRO_5026906286" description="LTXXQ motif family protein" evidence="1">
    <location>
        <begin position="23"/>
        <end position="165"/>
    </location>
</feature>
<evidence type="ECO:0000313" key="2">
    <source>
        <dbReference type="EMBL" id="QJR11470.1"/>
    </source>
</evidence>
<protein>
    <recommendedName>
        <fullName evidence="4">LTXXQ motif family protein</fullName>
    </recommendedName>
</protein>
<dbReference type="Proteomes" id="UP000501534">
    <property type="component" value="Chromosome"/>
</dbReference>
<accession>A0A6M4GW06</accession>
<keyword evidence="3" id="KW-1185">Reference proteome</keyword>
<gene>
    <name evidence="2" type="ORF">DSM104443_02547</name>
</gene>
<evidence type="ECO:0000256" key="1">
    <source>
        <dbReference type="SAM" id="SignalP"/>
    </source>
</evidence>
<proteinExistence type="predicted"/>
<dbReference type="RefSeq" id="WP_171092844.1">
    <property type="nucleotide sequence ID" value="NZ_CP053069.1"/>
</dbReference>
<feature type="signal peptide" evidence="1">
    <location>
        <begin position="1"/>
        <end position="22"/>
    </location>
</feature>
<dbReference type="EMBL" id="CP053069">
    <property type="protein sequence ID" value="QJR11470.1"/>
    <property type="molecule type" value="Genomic_DNA"/>
</dbReference>
<sequence length="165" mass="18157">MKNSITAAFIALAVAVPFAAVAQDKAAPAAAPAPSMLSSAEMRARIQSDKKGIIQRNLPLTEKEAKGFWPLYEQFEKEIAGPQAQYNRAVIDYINAGSNITDANAKRIVEQVLKAQDDESRLRRSQFPKLLKVLPATKAARYMQLENKMRSVLLYETASAIPLVP</sequence>
<evidence type="ECO:0008006" key="4">
    <source>
        <dbReference type="Google" id="ProtNLM"/>
    </source>
</evidence>
<name>A0A6M4GW06_9PROT</name>
<evidence type="ECO:0000313" key="3">
    <source>
        <dbReference type="Proteomes" id="UP000501534"/>
    </source>
</evidence>
<organism evidence="2 3">
    <name type="scientific">Usitatibacter rugosus</name>
    <dbReference type="NCBI Taxonomy" id="2732067"/>
    <lineage>
        <taxon>Bacteria</taxon>
        <taxon>Pseudomonadati</taxon>
        <taxon>Pseudomonadota</taxon>
        <taxon>Betaproteobacteria</taxon>
        <taxon>Nitrosomonadales</taxon>
        <taxon>Usitatibacteraceae</taxon>
        <taxon>Usitatibacter</taxon>
    </lineage>
</organism>
<dbReference type="AlphaFoldDB" id="A0A6M4GW06"/>